<dbReference type="InterPro" id="IPR041662">
    <property type="entry name" value="SusD-like_2"/>
</dbReference>
<evidence type="ECO:0000313" key="3">
    <source>
        <dbReference type="Proteomes" id="UP000292262"/>
    </source>
</evidence>
<dbReference type="Pfam" id="PF12741">
    <property type="entry name" value="SusD-like"/>
    <property type="match status" value="1"/>
</dbReference>
<proteinExistence type="predicted"/>
<evidence type="ECO:0000256" key="1">
    <source>
        <dbReference type="SAM" id="SignalP"/>
    </source>
</evidence>
<dbReference type="Gene3D" id="1.25.40.390">
    <property type="match status" value="2"/>
</dbReference>
<dbReference type="AlphaFoldDB" id="A0A4Q7PLS1"/>
<dbReference type="InterPro" id="IPR011990">
    <property type="entry name" value="TPR-like_helical_dom_sf"/>
</dbReference>
<dbReference type="RefSeq" id="WP_130285754.1">
    <property type="nucleotide sequence ID" value="NZ_SGXE01000001.1"/>
</dbReference>
<dbReference type="SUPFAM" id="SSF48452">
    <property type="entry name" value="TPR-like"/>
    <property type="match status" value="1"/>
</dbReference>
<feature type="signal peptide" evidence="1">
    <location>
        <begin position="1"/>
        <end position="23"/>
    </location>
</feature>
<dbReference type="InterPro" id="IPR024302">
    <property type="entry name" value="SusD-like"/>
</dbReference>
<dbReference type="EMBL" id="SGXE01000001">
    <property type="protein sequence ID" value="RZS99942.1"/>
    <property type="molecule type" value="Genomic_DNA"/>
</dbReference>
<organism evidence="2 3">
    <name type="scientific">Aquimarina brevivitae</name>
    <dbReference type="NCBI Taxonomy" id="323412"/>
    <lineage>
        <taxon>Bacteria</taxon>
        <taxon>Pseudomonadati</taxon>
        <taxon>Bacteroidota</taxon>
        <taxon>Flavobacteriia</taxon>
        <taxon>Flavobacteriales</taxon>
        <taxon>Flavobacteriaceae</taxon>
        <taxon>Aquimarina</taxon>
    </lineage>
</organism>
<gene>
    <name evidence="2" type="ORF">EV197_1173</name>
</gene>
<keyword evidence="1" id="KW-0732">Signal</keyword>
<evidence type="ECO:0000313" key="2">
    <source>
        <dbReference type="EMBL" id="RZS99942.1"/>
    </source>
</evidence>
<feature type="chain" id="PRO_5020284674" evidence="1">
    <location>
        <begin position="24"/>
        <end position="573"/>
    </location>
</feature>
<comment type="caution">
    <text evidence="2">The sequence shown here is derived from an EMBL/GenBank/DDBJ whole genome shotgun (WGS) entry which is preliminary data.</text>
</comment>
<keyword evidence="3" id="KW-1185">Reference proteome</keyword>
<sequence>MKNKHIKLIILSLLVGIGFTACETTDLDQLQDPTDVTIDQLDPDQLFNNIQLGFNGFVQATAGDASFSAQVTRSFAMTGGNQYANAFAPISFNGIWSAAYAGVLNDIQTLEPVAEEQGLTYQLGASKVMRAYVLVTLVDLFGDVPYSEALQGNGNLNPGADDQVSIYQAALDELDEAISILGVESTSLPSDDLYFALNNGGSVEVELQDNWITAAKTLKLRIYTQAKDAGTELGVNITAEINSLLAENDLIDTPSEDWQFNYGTNRVNPNSRHPGYNRYYEAAATGYMSNYLMWAMIDEKGAGDDPRLRYYFYRQDSNANNEDIFTLGCIVQSAPGHYGNESSIYDNSIGMPFCVADAGRGYWGRDHGDNGGIPPDDEKRTVYGVYPVGGSFDIDDAGSIQNEGEDGGLGAGITPIILSSYVHFLKAEAQLTAGATGDARASLEAGIRASMDKVLNFDPATASSPFAATATNVNAYVTVVLDAYDAAGPNDRLDIVMKEYFIASFGNGLETYNGYRRTGLPSNFQPTLDPNPGDYYRSALYPANYINNNSNATQKERTEKIFWDKNPDDGFIN</sequence>
<dbReference type="Pfam" id="PF12771">
    <property type="entry name" value="SusD-like_2"/>
    <property type="match status" value="1"/>
</dbReference>
<accession>A0A4Q7PLS1</accession>
<dbReference type="Proteomes" id="UP000292262">
    <property type="component" value="Unassembled WGS sequence"/>
</dbReference>
<dbReference type="PROSITE" id="PS51257">
    <property type="entry name" value="PROKAR_LIPOPROTEIN"/>
    <property type="match status" value="1"/>
</dbReference>
<dbReference type="OrthoDB" id="725917at2"/>
<name>A0A4Q7PLS1_9FLAO</name>
<protein>
    <submittedName>
        <fullName evidence="2">SusD-like starch-binding protein associating with outer membrane</fullName>
    </submittedName>
</protein>
<reference evidence="2 3" key="1">
    <citation type="submission" date="2019-02" db="EMBL/GenBank/DDBJ databases">
        <title>Genomic Encyclopedia of Type Strains, Phase IV (KMG-IV): sequencing the most valuable type-strain genomes for metagenomic binning, comparative biology and taxonomic classification.</title>
        <authorList>
            <person name="Goeker M."/>
        </authorList>
    </citation>
    <scope>NUCLEOTIDE SEQUENCE [LARGE SCALE GENOMIC DNA]</scope>
    <source>
        <strain evidence="2 3">DSM 17196</strain>
    </source>
</reference>